<dbReference type="RefSeq" id="WP_310090881.1">
    <property type="nucleotide sequence ID" value="NZ_JAVDTT010000001.1"/>
</dbReference>
<dbReference type="SUPFAM" id="SSF54285">
    <property type="entry name" value="MoaD/ThiS"/>
    <property type="match status" value="1"/>
</dbReference>
<sequence length="85" mass="9581">MKIELVMAWPRRHEAVALDLPENATLRQALEAAGWARIEGVNGYAIFGINAEASTVLHEGDRIELLRPLQIDPKDARRRRAAKPR</sequence>
<gene>
    <name evidence="3" type="ORF">J2W94_001070</name>
</gene>
<comment type="caution">
    <text evidence="3">The sequence shown here is derived from an EMBL/GenBank/DDBJ whole genome shotgun (WGS) entry which is preliminary data.</text>
</comment>
<proteinExistence type="inferred from homology"/>
<dbReference type="Proteomes" id="UP001254759">
    <property type="component" value="Unassembled WGS sequence"/>
</dbReference>
<protein>
    <recommendedName>
        <fullName evidence="2">UPF0125 protein J2W94_001070</fullName>
    </recommendedName>
</protein>
<dbReference type="PANTHER" id="PTHR37483">
    <property type="entry name" value="UPF0125 PROTEIN RATB"/>
    <property type="match status" value="1"/>
</dbReference>
<accession>A0ABU1RPV8</accession>
<evidence type="ECO:0000313" key="3">
    <source>
        <dbReference type="EMBL" id="MDR6840806.1"/>
    </source>
</evidence>
<dbReference type="PANTHER" id="PTHR37483:SF1">
    <property type="entry name" value="UPF0125 PROTEIN RATB"/>
    <property type="match status" value="1"/>
</dbReference>
<dbReference type="InterPro" id="IPR016155">
    <property type="entry name" value="Mopterin_synth/thiamin_S_b"/>
</dbReference>
<evidence type="ECO:0000256" key="2">
    <source>
        <dbReference type="HAMAP-Rule" id="MF_00460"/>
    </source>
</evidence>
<dbReference type="NCBIfam" id="NF002490">
    <property type="entry name" value="PRK01777.1"/>
    <property type="match status" value="1"/>
</dbReference>
<dbReference type="EMBL" id="JAVDTT010000001">
    <property type="protein sequence ID" value="MDR6840806.1"/>
    <property type="molecule type" value="Genomic_DNA"/>
</dbReference>
<dbReference type="Gene3D" id="3.10.20.280">
    <property type="entry name" value="RnfH-like"/>
    <property type="match status" value="1"/>
</dbReference>
<evidence type="ECO:0000313" key="4">
    <source>
        <dbReference type="Proteomes" id="UP001254759"/>
    </source>
</evidence>
<organism evidence="3 4">
    <name type="scientific">Pseudoxanthomonas sacheonensis</name>
    <dbReference type="NCBI Taxonomy" id="443615"/>
    <lineage>
        <taxon>Bacteria</taxon>
        <taxon>Pseudomonadati</taxon>
        <taxon>Pseudomonadota</taxon>
        <taxon>Gammaproteobacteria</taxon>
        <taxon>Lysobacterales</taxon>
        <taxon>Lysobacteraceae</taxon>
        <taxon>Pseudoxanthomonas</taxon>
    </lineage>
</organism>
<dbReference type="InterPro" id="IPR005346">
    <property type="entry name" value="RnfH"/>
</dbReference>
<dbReference type="InterPro" id="IPR037021">
    <property type="entry name" value="RnfH_sf"/>
</dbReference>
<name>A0ABU1RPV8_9GAMM</name>
<comment type="similarity">
    <text evidence="1 2">Belongs to the UPF0125 (RnfH) family.</text>
</comment>
<reference evidence="3 4" key="1">
    <citation type="submission" date="2023-07" db="EMBL/GenBank/DDBJ databases">
        <title>Sorghum-associated microbial communities from plants grown in Nebraska, USA.</title>
        <authorList>
            <person name="Schachtman D."/>
        </authorList>
    </citation>
    <scope>NUCLEOTIDE SEQUENCE [LARGE SCALE GENOMIC DNA]</scope>
    <source>
        <strain evidence="3 4">BE107</strain>
    </source>
</reference>
<dbReference type="Pfam" id="PF03658">
    <property type="entry name" value="Ub-RnfH"/>
    <property type="match status" value="1"/>
</dbReference>
<keyword evidence="4" id="KW-1185">Reference proteome</keyword>
<evidence type="ECO:0000256" key="1">
    <source>
        <dbReference type="ARBA" id="ARBA00010645"/>
    </source>
</evidence>
<dbReference type="HAMAP" id="MF_00460">
    <property type="entry name" value="UPF0125_RnfH"/>
    <property type="match status" value="1"/>
</dbReference>